<sequence>MLARTLTELWSFSGIHLTLEVVIVATADKHRNKGQAEETRIELKEEEKKRGGGSEALRYQDQDCTKLWSSSNRAHISPKTIHWSYRESCMDTFKKVKESVWHGN</sequence>
<evidence type="ECO:0000313" key="2">
    <source>
        <dbReference type="Proteomes" id="UP000887013"/>
    </source>
</evidence>
<gene>
    <name evidence="1" type="ORF">NPIL_72271</name>
</gene>
<proteinExistence type="predicted"/>
<comment type="caution">
    <text evidence="1">The sequence shown here is derived from an EMBL/GenBank/DDBJ whole genome shotgun (WGS) entry which is preliminary data.</text>
</comment>
<dbReference type="AlphaFoldDB" id="A0A8X6NHZ0"/>
<dbReference type="Proteomes" id="UP000887013">
    <property type="component" value="Unassembled WGS sequence"/>
</dbReference>
<name>A0A8X6NHZ0_NEPPI</name>
<dbReference type="EMBL" id="BMAW01058244">
    <property type="protein sequence ID" value="GFT15222.1"/>
    <property type="molecule type" value="Genomic_DNA"/>
</dbReference>
<keyword evidence="2" id="KW-1185">Reference proteome</keyword>
<evidence type="ECO:0000313" key="1">
    <source>
        <dbReference type="EMBL" id="GFT15222.1"/>
    </source>
</evidence>
<protein>
    <submittedName>
        <fullName evidence="1">Uncharacterized protein</fullName>
    </submittedName>
</protein>
<organism evidence="1 2">
    <name type="scientific">Nephila pilipes</name>
    <name type="common">Giant wood spider</name>
    <name type="synonym">Nephila maculata</name>
    <dbReference type="NCBI Taxonomy" id="299642"/>
    <lineage>
        <taxon>Eukaryota</taxon>
        <taxon>Metazoa</taxon>
        <taxon>Ecdysozoa</taxon>
        <taxon>Arthropoda</taxon>
        <taxon>Chelicerata</taxon>
        <taxon>Arachnida</taxon>
        <taxon>Araneae</taxon>
        <taxon>Araneomorphae</taxon>
        <taxon>Entelegynae</taxon>
        <taxon>Araneoidea</taxon>
        <taxon>Nephilidae</taxon>
        <taxon>Nephila</taxon>
    </lineage>
</organism>
<accession>A0A8X6NHZ0</accession>
<reference evidence="1" key="1">
    <citation type="submission" date="2020-08" db="EMBL/GenBank/DDBJ databases">
        <title>Multicomponent nature underlies the extraordinary mechanical properties of spider dragline silk.</title>
        <authorList>
            <person name="Kono N."/>
            <person name="Nakamura H."/>
            <person name="Mori M."/>
            <person name="Yoshida Y."/>
            <person name="Ohtoshi R."/>
            <person name="Malay A.D."/>
            <person name="Moran D.A.P."/>
            <person name="Tomita M."/>
            <person name="Numata K."/>
            <person name="Arakawa K."/>
        </authorList>
    </citation>
    <scope>NUCLEOTIDE SEQUENCE</scope>
</reference>